<keyword evidence="2" id="KW-1185">Reference proteome</keyword>
<gene>
    <name evidence="1" type="ORF">LVIROSA_LOCUS10461</name>
</gene>
<evidence type="ECO:0000313" key="2">
    <source>
        <dbReference type="Proteomes" id="UP001157418"/>
    </source>
</evidence>
<reference evidence="1 2" key="1">
    <citation type="submission" date="2022-01" db="EMBL/GenBank/DDBJ databases">
        <authorList>
            <person name="Xiong W."/>
            <person name="Schranz E."/>
        </authorList>
    </citation>
    <scope>NUCLEOTIDE SEQUENCE [LARGE SCALE GENOMIC DNA]</scope>
</reference>
<sequence>MSISSFSHIHYVTITSITPSSSLKKIRRFSEEKMNADLWARPNFNLWSVSTEPPKSKLVVEYGKPNDKRFTIRVVHGGFFTDYPGKAYQQTKVHFISYVNIDLLDMELLGRFSRSLGYTSLGNWYHMPIEEHSGLSMVPILNDECLEPFKTLVRAHQFKEIKHLYVEHMPVFVPNNLPHFLMNSPAKRVEKLIHMFVTEHPMASVDDGIAYIQHMLNMRIPREKMEDAMDMAKENVIAWKNIA</sequence>
<accession>A0AAU9MAE3</accession>
<dbReference type="EMBL" id="CAKMRJ010001112">
    <property type="protein sequence ID" value="CAH1423170.1"/>
    <property type="molecule type" value="Genomic_DNA"/>
</dbReference>
<protein>
    <submittedName>
        <fullName evidence="1">Uncharacterized protein</fullName>
    </submittedName>
</protein>
<proteinExistence type="predicted"/>
<dbReference type="AlphaFoldDB" id="A0AAU9MAE3"/>
<dbReference type="Proteomes" id="UP001157418">
    <property type="component" value="Unassembled WGS sequence"/>
</dbReference>
<name>A0AAU9MAE3_9ASTR</name>
<organism evidence="1 2">
    <name type="scientific">Lactuca virosa</name>
    <dbReference type="NCBI Taxonomy" id="75947"/>
    <lineage>
        <taxon>Eukaryota</taxon>
        <taxon>Viridiplantae</taxon>
        <taxon>Streptophyta</taxon>
        <taxon>Embryophyta</taxon>
        <taxon>Tracheophyta</taxon>
        <taxon>Spermatophyta</taxon>
        <taxon>Magnoliopsida</taxon>
        <taxon>eudicotyledons</taxon>
        <taxon>Gunneridae</taxon>
        <taxon>Pentapetalae</taxon>
        <taxon>asterids</taxon>
        <taxon>campanulids</taxon>
        <taxon>Asterales</taxon>
        <taxon>Asteraceae</taxon>
        <taxon>Cichorioideae</taxon>
        <taxon>Cichorieae</taxon>
        <taxon>Lactucinae</taxon>
        <taxon>Lactuca</taxon>
    </lineage>
</organism>
<comment type="caution">
    <text evidence="1">The sequence shown here is derived from an EMBL/GenBank/DDBJ whole genome shotgun (WGS) entry which is preliminary data.</text>
</comment>
<evidence type="ECO:0000313" key="1">
    <source>
        <dbReference type="EMBL" id="CAH1423170.1"/>
    </source>
</evidence>